<accession>A0ACB8TX60</accession>
<protein>
    <submittedName>
        <fullName evidence="1">Uncharacterized protein</fullName>
    </submittedName>
</protein>
<name>A0ACB8TX60_9APHY</name>
<reference evidence="1" key="1">
    <citation type="journal article" date="2021" name="Environ. Microbiol.">
        <title>Gene family expansions and transcriptome signatures uncover fungal adaptations to wood decay.</title>
        <authorList>
            <person name="Hage H."/>
            <person name="Miyauchi S."/>
            <person name="Viragh M."/>
            <person name="Drula E."/>
            <person name="Min B."/>
            <person name="Chaduli D."/>
            <person name="Navarro D."/>
            <person name="Favel A."/>
            <person name="Norest M."/>
            <person name="Lesage-Meessen L."/>
            <person name="Balint B."/>
            <person name="Merenyi Z."/>
            <person name="de Eugenio L."/>
            <person name="Morin E."/>
            <person name="Martinez A.T."/>
            <person name="Baldrian P."/>
            <person name="Stursova M."/>
            <person name="Martinez M.J."/>
            <person name="Novotny C."/>
            <person name="Magnuson J.K."/>
            <person name="Spatafora J.W."/>
            <person name="Maurice S."/>
            <person name="Pangilinan J."/>
            <person name="Andreopoulos W."/>
            <person name="LaButti K."/>
            <person name="Hundley H."/>
            <person name="Na H."/>
            <person name="Kuo A."/>
            <person name="Barry K."/>
            <person name="Lipzen A."/>
            <person name="Henrissat B."/>
            <person name="Riley R."/>
            <person name="Ahrendt S."/>
            <person name="Nagy L.G."/>
            <person name="Grigoriev I.V."/>
            <person name="Martin F."/>
            <person name="Rosso M.N."/>
        </authorList>
    </citation>
    <scope>NUCLEOTIDE SEQUENCE</scope>
    <source>
        <strain evidence="1">CBS 384.51</strain>
    </source>
</reference>
<evidence type="ECO:0000313" key="1">
    <source>
        <dbReference type="EMBL" id="KAI0086667.1"/>
    </source>
</evidence>
<sequence length="240" mass="27517">MSPDLDRKETTMDHSPVIRKLRFVDIPKAVRMIVAAMENDPTIHYFRDTSDAKADYWQKKWKYNMAIILANAIRKDEAWTVGDVYACLVFEPADQTEDILDKLVYGMLRIFNRTVAPQLYSRQQKRRGAEWKVKSEEAIRVTLGGRKRSMWYLAELATHPDHQGHGFGSALVRSFTERVDKHGGLSWLMSSNIENTAFYNSLGFITKAEIPLGDSDPDWHGPPVVNSLMIRDVSEKETLV</sequence>
<dbReference type="EMBL" id="MU274922">
    <property type="protein sequence ID" value="KAI0086667.1"/>
    <property type="molecule type" value="Genomic_DNA"/>
</dbReference>
<keyword evidence="2" id="KW-1185">Reference proteome</keyword>
<evidence type="ECO:0000313" key="2">
    <source>
        <dbReference type="Proteomes" id="UP001055072"/>
    </source>
</evidence>
<proteinExistence type="predicted"/>
<gene>
    <name evidence="1" type="ORF">BDY19DRAFT_340915</name>
</gene>
<organism evidence="1 2">
    <name type="scientific">Irpex rosettiformis</name>
    <dbReference type="NCBI Taxonomy" id="378272"/>
    <lineage>
        <taxon>Eukaryota</taxon>
        <taxon>Fungi</taxon>
        <taxon>Dikarya</taxon>
        <taxon>Basidiomycota</taxon>
        <taxon>Agaricomycotina</taxon>
        <taxon>Agaricomycetes</taxon>
        <taxon>Polyporales</taxon>
        <taxon>Irpicaceae</taxon>
        <taxon>Irpex</taxon>
    </lineage>
</organism>
<comment type="caution">
    <text evidence="1">The sequence shown here is derived from an EMBL/GenBank/DDBJ whole genome shotgun (WGS) entry which is preliminary data.</text>
</comment>
<dbReference type="Proteomes" id="UP001055072">
    <property type="component" value="Unassembled WGS sequence"/>
</dbReference>